<proteinExistence type="predicted"/>
<comment type="caution">
    <text evidence="1">The sequence shown here is derived from an EMBL/GenBank/DDBJ whole genome shotgun (WGS) entry which is preliminary data.</text>
</comment>
<evidence type="ECO:0000313" key="1">
    <source>
        <dbReference type="EMBL" id="KAJ4706525.1"/>
    </source>
</evidence>
<organism evidence="1 2">
    <name type="scientific">Melia azedarach</name>
    <name type="common">Chinaberry tree</name>
    <dbReference type="NCBI Taxonomy" id="155640"/>
    <lineage>
        <taxon>Eukaryota</taxon>
        <taxon>Viridiplantae</taxon>
        <taxon>Streptophyta</taxon>
        <taxon>Embryophyta</taxon>
        <taxon>Tracheophyta</taxon>
        <taxon>Spermatophyta</taxon>
        <taxon>Magnoliopsida</taxon>
        <taxon>eudicotyledons</taxon>
        <taxon>Gunneridae</taxon>
        <taxon>Pentapetalae</taxon>
        <taxon>rosids</taxon>
        <taxon>malvids</taxon>
        <taxon>Sapindales</taxon>
        <taxon>Meliaceae</taxon>
        <taxon>Melia</taxon>
    </lineage>
</organism>
<keyword evidence="2" id="KW-1185">Reference proteome</keyword>
<evidence type="ECO:0000313" key="2">
    <source>
        <dbReference type="Proteomes" id="UP001164539"/>
    </source>
</evidence>
<protein>
    <submittedName>
        <fullName evidence="1">Transcription factor MYB1R1 like</fullName>
    </submittedName>
</protein>
<dbReference type="Proteomes" id="UP001164539">
    <property type="component" value="Chromosome 11"/>
</dbReference>
<sequence>MVKETIRKCSHCGHNGHNSRTCNGKGCIKLFGVNISGQIQDHSIMKKSVSLGSLQSLAVADQLNAHVDDEGYLSDGPVHSKRDKAAHERRKGKPWTEDEHRVFLAGLKLLGKGDWKGISKNFVTSRTPTQVASHAQKYFLRQASTDKKNRRTSLFDMPFKEPTASSPPQAPLLPPRTVATTSTQANQTMNRFPNLCLDPIVPVAAIGGIPRPSYLGTPFMFPVLSNDQSSSGTSSFIQEMINQRQNYVHMPGILRNFSPRQYENTASLQEQIMLQAGKPWTEREHRMFLEGLKTHGKGKWKRISESHVITRTPMQIASHAQKFFIRQALGGIGRNRSSIFDSSSSEEFALVPLQDSLPSVKTMNNTSSQVNPWCFEFSICTAFSRVMGSLYTLHCMQASAASSSMPLKQPPDIPEQASTSSQAVNPVITKAANHSNPFPNYLGIPRLRPCYVNVVGNGNLGKLIFLPPAMVHPLSIAAPTESSQQDMFQAGPKTSIEDLLELKLGSSQ</sequence>
<dbReference type="EMBL" id="CM051404">
    <property type="protein sequence ID" value="KAJ4706525.1"/>
    <property type="molecule type" value="Genomic_DNA"/>
</dbReference>
<reference evidence="1 2" key="1">
    <citation type="journal article" date="2023" name="Science">
        <title>Complex scaffold remodeling in plant triterpene biosynthesis.</title>
        <authorList>
            <person name="De La Pena R."/>
            <person name="Hodgson H."/>
            <person name="Liu J.C."/>
            <person name="Stephenson M.J."/>
            <person name="Martin A.C."/>
            <person name="Owen C."/>
            <person name="Harkess A."/>
            <person name="Leebens-Mack J."/>
            <person name="Jimenez L.E."/>
            <person name="Osbourn A."/>
            <person name="Sattely E.S."/>
        </authorList>
    </citation>
    <scope>NUCLEOTIDE SEQUENCE [LARGE SCALE GENOMIC DNA]</scope>
    <source>
        <strain evidence="2">cv. JPN11</strain>
        <tissue evidence="1">Leaf</tissue>
    </source>
</reference>
<name>A0ACC1X509_MELAZ</name>
<gene>
    <name evidence="1" type="ORF">OWV82_020161</name>
</gene>
<accession>A0ACC1X509</accession>